<organism evidence="4 5">
    <name type="scientific">Diaphorina citri</name>
    <name type="common">Asian citrus psyllid</name>
    <dbReference type="NCBI Taxonomy" id="121845"/>
    <lineage>
        <taxon>Eukaryota</taxon>
        <taxon>Metazoa</taxon>
        <taxon>Ecdysozoa</taxon>
        <taxon>Arthropoda</taxon>
        <taxon>Hexapoda</taxon>
        <taxon>Insecta</taxon>
        <taxon>Pterygota</taxon>
        <taxon>Neoptera</taxon>
        <taxon>Paraneoptera</taxon>
        <taxon>Hemiptera</taxon>
        <taxon>Sternorrhyncha</taxon>
        <taxon>Psylloidea</taxon>
        <taxon>Psyllidae</taxon>
        <taxon>Diaphorininae</taxon>
        <taxon>Diaphorina</taxon>
    </lineage>
</organism>
<dbReference type="RefSeq" id="XP_026681002.1">
    <property type="nucleotide sequence ID" value="XM_026825201.1"/>
</dbReference>
<keyword evidence="4" id="KW-1185">Reference proteome</keyword>
<dbReference type="SMART" id="SM00365">
    <property type="entry name" value="LRR_SD22"/>
    <property type="match status" value="3"/>
</dbReference>
<evidence type="ECO:0000313" key="4">
    <source>
        <dbReference type="Proteomes" id="UP000079169"/>
    </source>
</evidence>
<dbReference type="GeneID" id="103511437"/>
<keyword evidence="2" id="KW-0677">Repeat</keyword>
<feature type="signal peptide" evidence="3">
    <location>
        <begin position="1"/>
        <end position="46"/>
    </location>
</feature>
<keyword evidence="3" id="KW-0732">Signal</keyword>
<dbReference type="PANTHER" id="PTHR24366">
    <property type="entry name" value="IG(IMMUNOGLOBULIN) AND LRR(LEUCINE RICH REPEAT) DOMAINS"/>
    <property type="match status" value="1"/>
</dbReference>
<gene>
    <name evidence="5" type="primary">LOC103511437</name>
</gene>
<dbReference type="KEGG" id="dci:103511437"/>
<proteinExistence type="predicted"/>
<dbReference type="SUPFAM" id="SSF52058">
    <property type="entry name" value="L domain-like"/>
    <property type="match status" value="1"/>
</dbReference>
<name>A0A3Q0IXN6_DIACI</name>
<dbReference type="PaxDb" id="121845-A0A3Q0IXN6"/>
<protein>
    <submittedName>
        <fullName evidence="5">Leucine-rich repeat-containing G-protein coupled receptor 4-like</fullName>
    </submittedName>
</protein>
<dbReference type="PANTHER" id="PTHR24366:SF96">
    <property type="entry name" value="LEUCINE RICH REPEAT CONTAINING 53"/>
    <property type="match status" value="1"/>
</dbReference>
<dbReference type="InterPro" id="IPR001611">
    <property type="entry name" value="Leu-rich_rpt"/>
</dbReference>
<dbReference type="Proteomes" id="UP000079169">
    <property type="component" value="Unplaced"/>
</dbReference>
<dbReference type="AlphaFoldDB" id="A0A3Q0IXN6"/>
<accession>A0A3Q0IXN6</accession>
<dbReference type="PROSITE" id="PS51450">
    <property type="entry name" value="LRR"/>
    <property type="match status" value="4"/>
</dbReference>
<reference evidence="5" key="1">
    <citation type="submission" date="2025-08" db="UniProtKB">
        <authorList>
            <consortium name="RefSeq"/>
        </authorList>
    </citation>
    <scope>IDENTIFICATION</scope>
</reference>
<evidence type="ECO:0000256" key="3">
    <source>
        <dbReference type="SAM" id="SignalP"/>
    </source>
</evidence>
<dbReference type="InterPro" id="IPR032675">
    <property type="entry name" value="LRR_dom_sf"/>
</dbReference>
<sequence length="278" mass="31658">MDVFRPTTYSRRVQTFLAPKFGSSLATSFLCLLLLLPCCLLQSVQQCPPHNEISPCQCSVKKNGLDILCEFTDNQKIQVPSDALRPLDRLRHLDLRANNITSLSDDTFSHFGDSITFLNLQKNGLAENLQYLRLGDNNLHEVPSDALRPLDRLRHLDLRANNITSLSDDTFSHFGDSITFLNLQKNGLKKLPPLVFENLNSLEKLNLQNNKLRAISEDIMEPILDTLRDLDLVDNPLVCTCDLMWYKEWSTSLGEKEDEQMSRKRTVCTLGSSNVHQR</sequence>
<dbReference type="Pfam" id="PF00560">
    <property type="entry name" value="LRR_1"/>
    <property type="match status" value="1"/>
</dbReference>
<evidence type="ECO:0000256" key="1">
    <source>
        <dbReference type="ARBA" id="ARBA00022614"/>
    </source>
</evidence>
<dbReference type="Pfam" id="PF13855">
    <property type="entry name" value="LRR_8"/>
    <property type="match status" value="2"/>
</dbReference>
<evidence type="ECO:0000313" key="5">
    <source>
        <dbReference type="RefSeq" id="XP_026681002.1"/>
    </source>
</evidence>
<evidence type="ECO:0000256" key="2">
    <source>
        <dbReference type="ARBA" id="ARBA00022737"/>
    </source>
</evidence>
<feature type="chain" id="PRO_5018111060" evidence="3">
    <location>
        <begin position="47"/>
        <end position="278"/>
    </location>
</feature>
<dbReference type="Gene3D" id="3.80.10.10">
    <property type="entry name" value="Ribonuclease Inhibitor"/>
    <property type="match status" value="3"/>
</dbReference>
<keyword evidence="1" id="KW-0433">Leucine-rich repeat</keyword>
<dbReference type="STRING" id="121845.A0A3Q0IXN6"/>
<dbReference type="SMART" id="SM00369">
    <property type="entry name" value="LRR_TYP"/>
    <property type="match status" value="5"/>
</dbReference>
<dbReference type="InterPro" id="IPR003591">
    <property type="entry name" value="Leu-rich_rpt_typical-subtyp"/>
</dbReference>